<proteinExistence type="predicted"/>
<dbReference type="SMART" id="SM00382">
    <property type="entry name" value="AAA"/>
    <property type="match status" value="1"/>
</dbReference>
<dbReference type="GO" id="GO:0034040">
    <property type="term" value="F:ATPase-coupled lipid transmembrane transporter activity"/>
    <property type="evidence" value="ECO:0007669"/>
    <property type="project" value="TreeGrafter"/>
</dbReference>
<dbReference type="EMBL" id="AP012204">
    <property type="protein sequence ID" value="BAK34576.1"/>
    <property type="molecule type" value="Genomic_DNA"/>
</dbReference>
<dbReference type="AlphaFoldDB" id="F5XR86"/>
<dbReference type="RefSeq" id="WP_013862459.1">
    <property type="nucleotide sequence ID" value="NC_015635.1"/>
</dbReference>
<dbReference type="InterPro" id="IPR027417">
    <property type="entry name" value="P-loop_NTPase"/>
</dbReference>
<dbReference type="OrthoDB" id="3801191at2"/>
<name>F5XR86_MICPN</name>
<keyword evidence="3" id="KW-0547">Nucleotide-binding</keyword>
<dbReference type="Gene3D" id="1.20.1560.10">
    <property type="entry name" value="ABC transporter type 1, transmembrane domain"/>
    <property type="match status" value="1"/>
</dbReference>
<dbReference type="STRING" id="1032480.MLP_15620"/>
<feature type="transmembrane region" description="Helical" evidence="7">
    <location>
        <begin position="280"/>
        <end position="300"/>
    </location>
</feature>
<dbReference type="KEGG" id="mph:MLP_15620"/>
<keyword evidence="10" id="KW-1185">Reference proteome</keyword>
<dbReference type="Proteomes" id="UP000007947">
    <property type="component" value="Chromosome"/>
</dbReference>
<evidence type="ECO:0000256" key="1">
    <source>
        <dbReference type="ARBA" id="ARBA00004651"/>
    </source>
</evidence>
<dbReference type="eggNOG" id="COG1132">
    <property type="taxonomic scope" value="Bacteria"/>
</dbReference>
<keyword evidence="2 7" id="KW-0812">Transmembrane</keyword>
<keyword evidence="5 7" id="KW-1133">Transmembrane helix</keyword>
<evidence type="ECO:0000256" key="4">
    <source>
        <dbReference type="ARBA" id="ARBA00022840"/>
    </source>
</evidence>
<feature type="transmembrane region" description="Helical" evidence="7">
    <location>
        <begin position="162"/>
        <end position="186"/>
    </location>
</feature>
<dbReference type="SUPFAM" id="SSF90123">
    <property type="entry name" value="ABC transporter transmembrane region"/>
    <property type="match status" value="1"/>
</dbReference>
<dbReference type="PANTHER" id="PTHR24221:SF654">
    <property type="entry name" value="ATP-BINDING CASSETTE SUB-FAMILY B MEMBER 6"/>
    <property type="match status" value="1"/>
</dbReference>
<sequence length="598" mass="63098">MRRRIGVLRHVLAHCFRVKPVASTVTLLLLAIDAIAATVLALVQGSLIQHAPAGFDRQVTLAVVVGAVFAVVTFVGYRVIATLERDIADAVELLLIDDLLDWTTSPATIEHLQDPVFLDRLSVVVRRSNGLGHAAISAVALVSSVVSVIVSLAVLARIHPALIGLALCAIPPILLAGRAGDLYLLAVDKNAHLLRLDEQLSAIAVGAGPLKELLTTGSGARLDERARALWDEMAAHELYARGLAVIYTSLGWLIYGLGAGAAVWWAIVLRQEGRATIGDVAVVAGLGVFLAAQIMNVLSFRVQAIDAMRVIDHYGWLRDRTARLPKAAGPIARIDEALVLDGIGYTYPGRDTPTLSDVSITIPAGTVLGIVGVNGAGKSTLAKILTGLIEPTAGELRVDGVRAQTGALTAATTGTFQDYAHLELLARESVGVAHLDRAQDDAELAEAAAAGGADSVVARLEDGWQTQLGTAFDGAELSKGQWQRLALARGLFKRDPTVLVLDEPTAALDPQSEHDIFAAFAERAQTLGERNGAITVLVSHRFSTVTMTDLIIVLDGGRIVETGSHDELMAAGGIYCGLFDAQARGYAQPGQVDSDAPH</sequence>
<feature type="transmembrane region" description="Helical" evidence="7">
    <location>
        <begin position="134"/>
        <end position="156"/>
    </location>
</feature>
<evidence type="ECO:0000256" key="7">
    <source>
        <dbReference type="SAM" id="Phobius"/>
    </source>
</evidence>
<dbReference type="PROSITE" id="PS50893">
    <property type="entry name" value="ABC_TRANSPORTER_2"/>
    <property type="match status" value="1"/>
</dbReference>
<dbReference type="PANTHER" id="PTHR24221">
    <property type="entry name" value="ATP-BINDING CASSETTE SUB-FAMILY B"/>
    <property type="match status" value="1"/>
</dbReference>
<dbReference type="SUPFAM" id="SSF52540">
    <property type="entry name" value="P-loop containing nucleoside triphosphate hydrolases"/>
    <property type="match status" value="1"/>
</dbReference>
<evidence type="ECO:0000256" key="3">
    <source>
        <dbReference type="ARBA" id="ARBA00022741"/>
    </source>
</evidence>
<dbReference type="InterPro" id="IPR003593">
    <property type="entry name" value="AAA+_ATPase"/>
</dbReference>
<dbReference type="CDD" id="cd03228">
    <property type="entry name" value="ABCC_MRP_Like"/>
    <property type="match status" value="1"/>
</dbReference>
<dbReference type="Pfam" id="PF00005">
    <property type="entry name" value="ABC_tran"/>
    <property type="match status" value="1"/>
</dbReference>
<evidence type="ECO:0000259" key="8">
    <source>
        <dbReference type="PROSITE" id="PS50893"/>
    </source>
</evidence>
<dbReference type="GO" id="GO:0005886">
    <property type="term" value="C:plasma membrane"/>
    <property type="evidence" value="ECO:0007669"/>
    <property type="project" value="UniProtKB-SubCell"/>
</dbReference>
<feature type="transmembrane region" description="Helical" evidence="7">
    <location>
        <begin position="59"/>
        <end position="80"/>
    </location>
</feature>
<dbReference type="InterPro" id="IPR003439">
    <property type="entry name" value="ABC_transporter-like_ATP-bd"/>
</dbReference>
<evidence type="ECO:0000256" key="2">
    <source>
        <dbReference type="ARBA" id="ARBA00022692"/>
    </source>
</evidence>
<dbReference type="GO" id="GO:0005524">
    <property type="term" value="F:ATP binding"/>
    <property type="evidence" value="ECO:0007669"/>
    <property type="project" value="UniProtKB-KW"/>
</dbReference>
<dbReference type="InterPro" id="IPR036640">
    <property type="entry name" value="ABC1_TM_sf"/>
</dbReference>
<dbReference type="PROSITE" id="PS00211">
    <property type="entry name" value="ABC_TRANSPORTER_1"/>
    <property type="match status" value="1"/>
</dbReference>
<evidence type="ECO:0000313" key="9">
    <source>
        <dbReference type="EMBL" id="BAK34576.1"/>
    </source>
</evidence>
<feature type="transmembrane region" description="Helical" evidence="7">
    <location>
        <begin position="21"/>
        <end position="47"/>
    </location>
</feature>
<dbReference type="InterPro" id="IPR039421">
    <property type="entry name" value="Type_1_exporter"/>
</dbReference>
<feature type="transmembrane region" description="Helical" evidence="7">
    <location>
        <begin position="243"/>
        <end position="268"/>
    </location>
</feature>
<evidence type="ECO:0000256" key="5">
    <source>
        <dbReference type="ARBA" id="ARBA00022989"/>
    </source>
</evidence>
<feature type="domain" description="ABC transporter" evidence="8">
    <location>
        <begin position="338"/>
        <end position="581"/>
    </location>
</feature>
<comment type="subcellular location">
    <subcellularLocation>
        <location evidence="1">Cell membrane</location>
        <topology evidence="1">Multi-pass membrane protein</topology>
    </subcellularLocation>
</comment>
<reference evidence="9 10" key="1">
    <citation type="submission" date="2011-05" db="EMBL/GenBank/DDBJ databases">
        <title>Whole genome sequence of Microlunatus phosphovorus NM-1.</title>
        <authorList>
            <person name="Hosoyama A."/>
            <person name="Sasaki K."/>
            <person name="Harada T."/>
            <person name="Igarashi R."/>
            <person name="Kawakoshi A."/>
            <person name="Sasagawa M."/>
            <person name="Fukada J."/>
            <person name="Nakamura S."/>
            <person name="Katano Y."/>
            <person name="Hanada S."/>
            <person name="Kamagata Y."/>
            <person name="Nakamura N."/>
            <person name="Yamazaki S."/>
            <person name="Fujita N."/>
        </authorList>
    </citation>
    <scope>NUCLEOTIDE SEQUENCE [LARGE SCALE GENOMIC DNA]</scope>
    <source>
        <strain evidence="10">ATCC 700054 / DSM 10555 / JCM 9379 / NBRC 101784 / NCIMB 13414 / VKM Ac-1990 / NM-1</strain>
    </source>
</reference>
<dbReference type="GO" id="GO:0016887">
    <property type="term" value="F:ATP hydrolysis activity"/>
    <property type="evidence" value="ECO:0007669"/>
    <property type="project" value="InterPro"/>
</dbReference>
<dbReference type="HOGENOM" id="CLU_000604_84_3_11"/>
<keyword evidence="4 9" id="KW-0067">ATP-binding</keyword>
<evidence type="ECO:0000313" key="10">
    <source>
        <dbReference type="Proteomes" id="UP000007947"/>
    </source>
</evidence>
<accession>F5XR86</accession>
<dbReference type="InterPro" id="IPR017871">
    <property type="entry name" value="ABC_transporter-like_CS"/>
</dbReference>
<keyword evidence="6 7" id="KW-0472">Membrane</keyword>
<evidence type="ECO:0000256" key="6">
    <source>
        <dbReference type="ARBA" id="ARBA00023136"/>
    </source>
</evidence>
<organism evidence="9 10">
    <name type="scientific">Microlunatus phosphovorus (strain ATCC 700054 / DSM 10555 / JCM 9379 / NBRC 101784 / NCIMB 13414 / VKM Ac-1990 / NM-1)</name>
    <dbReference type="NCBI Taxonomy" id="1032480"/>
    <lineage>
        <taxon>Bacteria</taxon>
        <taxon>Bacillati</taxon>
        <taxon>Actinomycetota</taxon>
        <taxon>Actinomycetes</taxon>
        <taxon>Propionibacteriales</taxon>
        <taxon>Propionibacteriaceae</taxon>
        <taxon>Microlunatus</taxon>
    </lineage>
</organism>
<dbReference type="Gene3D" id="3.40.50.300">
    <property type="entry name" value="P-loop containing nucleotide triphosphate hydrolases"/>
    <property type="match status" value="1"/>
</dbReference>
<gene>
    <name evidence="9" type="ordered locus">MLP_15620</name>
</gene>
<protein>
    <submittedName>
        <fullName evidence="9">Putative ABC transporter permease/ATP-binding protein</fullName>
    </submittedName>
</protein>